<proteinExistence type="predicted"/>
<dbReference type="eggNOG" id="ENOG50330BY">
    <property type="taxonomic scope" value="Bacteria"/>
</dbReference>
<protein>
    <recommendedName>
        <fullName evidence="2">Outer membrane protein beta-barrel domain-containing protein</fullName>
    </recommendedName>
</protein>
<feature type="signal peptide" evidence="1">
    <location>
        <begin position="1"/>
        <end position="19"/>
    </location>
</feature>
<dbReference type="RefSeq" id="WP_044002898.1">
    <property type="nucleotide sequence ID" value="NZ_CP007145.1"/>
</dbReference>
<evidence type="ECO:0000259" key="2">
    <source>
        <dbReference type="Pfam" id="PF13568"/>
    </source>
</evidence>
<dbReference type="KEGG" id="hsw:Hsw_3187"/>
<dbReference type="STRING" id="1227739.Hsw_3187"/>
<dbReference type="EMBL" id="CP007145">
    <property type="protein sequence ID" value="AHJ98782.1"/>
    <property type="molecule type" value="Genomic_DNA"/>
</dbReference>
<dbReference type="Pfam" id="PF13568">
    <property type="entry name" value="OMP_b-brl_2"/>
    <property type="match status" value="1"/>
</dbReference>
<name>W8F435_9BACT</name>
<dbReference type="OrthoDB" id="952442at2"/>
<dbReference type="AlphaFoldDB" id="W8F435"/>
<feature type="domain" description="Outer membrane protein beta-barrel" evidence="2">
    <location>
        <begin position="250"/>
        <end position="396"/>
    </location>
</feature>
<dbReference type="InterPro" id="IPR025665">
    <property type="entry name" value="Beta-barrel_OMP_2"/>
</dbReference>
<evidence type="ECO:0000313" key="3">
    <source>
        <dbReference type="EMBL" id="AHJ98782.1"/>
    </source>
</evidence>
<keyword evidence="4" id="KW-1185">Reference proteome</keyword>
<evidence type="ECO:0000256" key="1">
    <source>
        <dbReference type="SAM" id="SignalP"/>
    </source>
</evidence>
<sequence>MNKHVLFLPLLLAAAPVVAQTNFRPGYVLPLVGDTLRGEVDSRGAQRNARLARFRPAPGAAVTEYSPRQLRGYGLTGDRLYQTETVVLTDSLQRQTLLNVTADTLRRPSFLEVLVQGPASLLYLRDERNNDHYYLKMQGQPVQELVQTTRQVVDAGVTYQRKSDEFRRTLAASMQQCMAVQPVITTVRYDQAGLMRVVRHYNECVGGVSALPASASRKNHIRLGVVAGAESSRMELNYNYLGLPMTINMQGDAQPVVGLTFNIRLTGLNKNISARLEALYEKQRYESGPVIPANITQGREFRIALTSIRLPLLVRYTYPKGNIRPFAQVGYSFSHLSRADNEVREVYRNTTGGYDYAAWRPFIAPRKLEQGVLGGLGLTTAWEDKRNLALEARYERSDGFSESIGVGSRINRLYLLLSYDLTK</sequence>
<evidence type="ECO:0000313" key="4">
    <source>
        <dbReference type="Proteomes" id="UP000019423"/>
    </source>
</evidence>
<keyword evidence="1" id="KW-0732">Signal</keyword>
<dbReference type="PATRIC" id="fig|1227739.3.peg.3358"/>
<dbReference type="HOGENOM" id="CLU_695713_0_0_10"/>
<dbReference type="Proteomes" id="UP000019423">
    <property type="component" value="Chromosome"/>
</dbReference>
<feature type="chain" id="PRO_5004911087" description="Outer membrane protein beta-barrel domain-containing protein" evidence="1">
    <location>
        <begin position="20"/>
        <end position="423"/>
    </location>
</feature>
<accession>W8F435</accession>
<gene>
    <name evidence="3" type="ORF">Hsw_3187</name>
</gene>
<organism evidence="3 4">
    <name type="scientific">Hymenobacter swuensis DY53</name>
    <dbReference type="NCBI Taxonomy" id="1227739"/>
    <lineage>
        <taxon>Bacteria</taxon>
        <taxon>Pseudomonadati</taxon>
        <taxon>Bacteroidota</taxon>
        <taxon>Cytophagia</taxon>
        <taxon>Cytophagales</taxon>
        <taxon>Hymenobacteraceae</taxon>
        <taxon>Hymenobacter</taxon>
    </lineage>
</organism>
<reference evidence="3 4" key="1">
    <citation type="submission" date="2014-01" db="EMBL/GenBank/DDBJ databases">
        <title>Complete genome sequence of ionizing-radiation resistance bacterium Hymenobacter swuensis DY53.</title>
        <authorList>
            <person name="Jung J.-H."/>
            <person name="Jeong S.-W."/>
            <person name="Joe M.-H."/>
            <person name="Cho y.-j."/>
            <person name="Kim M.-K."/>
            <person name="Lim S.-Y."/>
        </authorList>
    </citation>
    <scope>NUCLEOTIDE SEQUENCE [LARGE SCALE GENOMIC DNA]</scope>
    <source>
        <strain evidence="3 4">DY53</strain>
    </source>
</reference>